<evidence type="ECO:0000313" key="1">
    <source>
        <dbReference type="EMBL" id="PON44663.1"/>
    </source>
</evidence>
<dbReference type="OrthoDB" id="10413631at2759"/>
<dbReference type="EMBL" id="JXTB01000346">
    <property type="protein sequence ID" value="PON44663.1"/>
    <property type="molecule type" value="Genomic_DNA"/>
</dbReference>
<keyword evidence="2" id="KW-1185">Reference proteome</keyword>
<dbReference type="AlphaFoldDB" id="A0A2P5B799"/>
<protein>
    <submittedName>
        <fullName evidence="1">Uncharacterized protein</fullName>
    </submittedName>
</protein>
<evidence type="ECO:0000313" key="2">
    <source>
        <dbReference type="Proteomes" id="UP000237105"/>
    </source>
</evidence>
<organism evidence="1 2">
    <name type="scientific">Parasponia andersonii</name>
    <name type="common">Sponia andersonii</name>
    <dbReference type="NCBI Taxonomy" id="3476"/>
    <lineage>
        <taxon>Eukaryota</taxon>
        <taxon>Viridiplantae</taxon>
        <taxon>Streptophyta</taxon>
        <taxon>Embryophyta</taxon>
        <taxon>Tracheophyta</taxon>
        <taxon>Spermatophyta</taxon>
        <taxon>Magnoliopsida</taxon>
        <taxon>eudicotyledons</taxon>
        <taxon>Gunneridae</taxon>
        <taxon>Pentapetalae</taxon>
        <taxon>rosids</taxon>
        <taxon>fabids</taxon>
        <taxon>Rosales</taxon>
        <taxon>Cannabaceae</taxon>
        <taxon>Parasponia</taxon>
    </lineage>
</organism>
<proteinExistence type="predicted"/>
<name>A0A2P5B799_PARAD</name>
<reference evidence="2" key="1">
    <citation type="submission" date="2016-06" db="EMBL/GenBank/DDBJ databases">
        <title>Parallel loss of symbiosis genes in relatives of nitrogen-fixing non-legume Parasponia.</title>
        <authorList>
            <person name="Van Velzen R."/>
            <person name="Holmer R."/>
            <person name="Bu F."/>
            <person name="Rutten L."/>
            <person name="Van Zeijl A."/>
            <person name="Liu W."/>
            <person name="Santuari L."/>
            <person name="Cao Q."/>
            <person name="Sharma T."/>
            <person name="Shen D."/>
            <person name="Roswanjaya Y."/>
            <person name="Wardhani T."/>
            <person name="Kalhor M.S."/>
            <person name="Jansen J."/>
            <person name="Van den Hoogen J."/>
            <person name="Gungor B."/>
            <person name="Hartog M."/>
            <person name="Hontelez J."/>
            <person name="Verver J."/>
            <person name="Yang W.-C."/>
            <person name="Schijlen E."/>
            <person name="Repin R."/>
            <person name="Schilthuizen M."/>
            <person name="Schranz E."/>
            <person name="Heidstra R."/>
            <person name="Miyata K."/>
            <person name="Fedorova E."/>
            <person name="Kohlen W."/>
            <person name="Bisseling T."/>
            <person name="Smit S."/>
            <person name="Geurts R."/>
        </authorList>
    </citation>
    <scope>NUCLEOTIDE SEQUENCE [LARGE SCALE GENOMIC DNA]</scope>
    <source>
        <strain evidence="2">cv. WU1-14</strain>
    </source>
</reference>
<comment type="caution">
    <text evidence="1">The sequence shown here is derived from an EMBL/GenBank/DDBJ whole genome shotgun (WGS) entry which is preliminary data.</text>
</comment>
<dbReference type="Proteomes" id="UP000237105">
    <property type="component" value="Unassembled WGS sequence"/>
</dbReference>
<gene>
    <name evidence="1" type="ORF">PanWU01x14_265430</name>
</gene>
<accession>A0A2P5B799</accession>
<sequence>MEPAAEGHQLRVEALGIEGFSRKWSLISDDQIGKKGGEKRLKRQTSRDKTTAPNQYGGFWRWEDEVANSTGARLTYKR</sequence>